<dbReference type="PANTHER" id="PTHR43133:SF46">
    <property type="entry name" value="RNA POLYMERASE SIGMA-70 FACTOR ECF SUBFAMILY"/>
    <property type="match status" value="1"/>
</dbReference>
<dbReference type="OrthoDB" id="9150024at2"/>
<keyword evidence="7" id="KW-1185">Reference proteome</keyword>
<dbReference type="NCBIfam" id="TIGR02937">
    <property type="entry name" value="sigma70-ECF"/>
    <property type="match status" value="1"/>
</dbReference>
<dbReference type="GO" id="GO:0006352">
    <property type="term" value="P:DNA-templated transcription initiation"/>
    <property type="evidence" value="ECO:0007669"/>
    <property type="project" value="InterPro"/>
</dbReference>
<keyword evidence="2" id="KW-0805">Transcription regulation</keyword>
<evidence type="ECO:0000259" key="5">
    <source>
        <dbReference type="Pfam" id="PF08281"/>
    </source>
</evidence>
<dbReference type="InterPro" id="IPR013325">
    <property type="entry name" value="RNA_pol_sigma_r2"/>
</dbReference>
<dbReference type="Gene3D" id="1.10.10.10">
    <property type="entry name" value="Winged helix-like DNA-binding domain superfamily/Winged helix DNA-binding domain"/>
    <property type="match status" value="1"/>
</dbReference>
<sequence length="191" mass="22868">MEKDLLLWQKFRNGDRAVFELIIREHYRTLFDYGKKFLSDRDALTDCIHDLFTSLWERHQFLGSTDQIKPYLLKSLRNRIIKEKQRSNQFIFIDNDDELFLNEEDIESKIITSEYTEEKKKQIGYVLHTLTPRQQEIIYLKFYENLTNDQIATVLAISRPAVANLLHATLRLFREKWETLLHTVVLFIASL</sequence>
<dbReference type="InterPro" id="IPR036388">
    <property type="entry name" value="WH-like_DNA-bd_sf"/>
</dbReference>
<dbReference type="InterPro" id="IPR039425">
    <property type="entry name" value="RNA_pol_sigma-70-like"/>
</dbReference>
<evidence type="ECO:0000313" key="7">
    <source>
        <dbReference type="Proteomes" id="UP000323994"/>
    </source>
</evidence>
<evidence type="ECO:0000256" key="2">
    <source>
        <dbReference type="ARBA" id="ARBA00023015"/>
    </source>
</evidence>
<dbReference type="SUPFAM" id="SSF88946">
    <property type="entry name" value="Sigma2 domain of RNA polymerase sigma factors"/>
    <property type="match status" value="1"/>
</dbReference>
<accession>A0A5M8QQC4</accession>
<dbReference type="Pfam" id="PF08281">
    <property type="entry name" value="Sigma70_r4_2"/>
    <property type="match status" value="1"/>
</dbReference>
<dbReference type="GO" id="GO:0016987">
    <property type="term" value="F:sigma factor activity"/>
    <property type="evidence" value="ECO:0007669"/>
    <property type="project" value="UniProtKB-KW"/>
</dbReference>
<reference evidence="6 7" key="1">
    <citation type="submission" date="2019-05" db="EMBL/GenBank/DDBJ databases">
        <authorList>
            <person name="Qu J.-H."/>
        </authorList>
    </citation>
    <scope>NUCLEOTIDE SEQUENCE [LARGE SCALE GENOMIC DNA]</scope>
    <source>
        <strain evidence="6 7">NS28</strain>
    </source>
</reference>
<comment type="similarity">
    <text evidence="1">Belongs to the sigma-70 factor family. ECF subfamily.</text>
</comment>
<evidence type="ECO:0000256" key="3">
    <source>
        <dbReference type="ARBA" id="ARBA00023082"/>
    </source>
</evidence>
<keyword evidence="4" id="KW-0804">Transcription</keyword>
<dbReference type="Proteomes" id="UP000323994">
    <property type="component" value="Unassembled WGS sequence"/>
</dbReference>
<name>A0A5M8QQC4_9BACT</name>
<dbReference type="SUPFAM" id="SSF88659">
    <property type="entry name" value="Sigma3 and sigma4 domains of RNA polymerase sigma factors"/>
    <property type="match status" value="1"/>
</dbReference>
<dbReference type="InterPro" id="IPR013324">
    <property type="entry name" value="RNA_pol_sigma_r3/r4-like"/>
</dbReference>
<organism evidence="6 7">
    <name type="scientific">Dyadobacter flavalbus</name>
    <dbReference type="NCBI Taxonomy" id="2579942"/>
    <lineage>
        <taxon>Bacteria</taxon>
        <taxon>Pseudomonadati</taxon>
        <taxon>Bacteroidota</taxon>
        <taxon>Cytophagia</taxon>
        <taxon>Cytophagales</taxon>
        <taxon>Spirosomataceae</taxon>
        <taxon>Dyadobacter</taxon>
    </lineage>
</organism>
<evidence type="ECO:0000256" key="1">
    <source>
        <dbReference type="ARBA" id="ARBA00010641"/>
    </source>
</evidence>
<dbReference type="EMBL" id="VBSN01000049">
    <property type="protein sequence ID" value="KAA6438375.1"/>
    <property type="molecule type" value="Genomic_DNA"/>
</dbReference>
<gene>
    <name evidence="6" type="ORF">FEM33_16930</name>
</gene>
<feature type="domain" description="RNA polymerase sigma factor 70 region 4 type 2" evidence="5">
    <location>
        <begin position="122"/>
        <end position="170"/>
    </location>
</feature>
<dbReference type="AlphaFoldDB" id="A0A5M8QQC4"/>
<dbReference type="PANTHER" id="PTHR43133">
    <property type="entry name" value="RNA POLYMERASE ECF-TYPE SIGMA FACTO"/>
    <property type="match status" value="1"/>
</dbReference>
<dbReference type="CDD" id="cd06171">
    <property type="entry name" value="Sigma70_r4"/>
    <property type="match status" value="1"/>
</dbReference>
<dbReference type="InterPro" id="IPR013249">
    <property type="entry name" value="RNA_pol_sigma70_r4_t2"/>
</dbReference>
<evidence type="ECO:0000313" key="6">
    <source>
        <dbReference type="EMBL" id="KAA6438375.1"/>
    </source>
</evidence>
<comment type="caution">
    <text evidence="6">The sequence shown here is derived from an EMBL/GenBank/DDBJ whole genome shotgun (WGS) entry which is preliminary data.</text>
</comment>
<dbReference type="RefSeq" id="WP_139013178.1">
    <property type="nucleotide sequence ID" value="NZ_VBSN01000049.1"/>
</dbReference>
<proteinExistence type="inferred from homology"/>
<protein>
    <submittedName>
        <fullName evidence="6">Sigma-70 family RNA polymerase sigma factor</fullName>
    </submittedName>
</protein>
<keyword evidence="3" id="KW-0731">Sigma factor</keyword>
<evidence type="ECO:0000256" key="4">
    <source>
        <dbReference type="ARBA" id="ARBA00023163"/>
    </source>
</evidence>
<dbReference type="InterPro" id="IPR014284">
    <property type="entry name" value="RNA_pol_sigma-70_dom"/>
</dbReference>
<dbReference type="GO" id="GO:0003677">
    <property type="term" value="F:DNA binding"/>
    <property type="evidence" value="ECO:0007669"/>
    <property type="project" value="InterPro"/>
</dbReference>
<dbReference type="Gene3D" id="1.10.1740.10">
    <property type="match status" value="1"/>
</dbReference>